<evidence type="ECO:0000256" key="2">
    <source>
        <dbReference type="ARBA" id="ARBA00023125"/>
    </source>
</evidence>
<gene>
    <name evidence="5" type="ORF">HA49_06345</name>
</gene>
<dbReference type="RefSeq" id="WP_038017993.1">
    <property type="nucleotide sequence ID" value="NZ_JPKR02000004.1"/>
</dbReference>
<evidence type="ECO:0000313" key="5">
    <source>
        <dbReference type="EMBL" id="KGD74902.1"/>
    </source>
</evidence>
<evidence type="ECO:0000313" key="6">
    <source>
        <dbReference type="Proteomes" id="UP000029577"/>
    </source>
</evidence>
<dbReference type="PANTHER" id="PTHR33204">
    <property type="entry name" value="TRANSCRIPTIONAL REGULATOR, MARR FAMILY"/>
    <property type="match status" value="1"/>
</dbReference>
<keyword evidence="6" id="KW-1185">Reference proteome</keyword>
<dbReference type="GO" id="GO:0003677">
    <property type="term" value="F:DNA binding"/>
    <property type="evidence" value="ECO:0007669"/>
    <property type="project" value="UniProtKB-KW"/>
</dbReference>
<reference evidence="5" key="1">
    <citation type="submission" date="2014-12" db="EMBL/GenBank/DDBJ databases">
        <title>The draft genome of the Tatumella morbirosei type strain, LMG23360T isolated from pineapple rot.</title>
        <authorList>
            <person name="Smits T.H."/>
            <person name="Palmer M."/>
            <person name="Venter S.N."/>
            <person name="Duffy B."/>
            <person name="Steenkamp E.T."/>
            <person name="Chan W.Y."/>
            <person name="Coutinho T.A."/>
            <person name="Coetzee M.P."/>
            <person name="De Maayer P."/>
        </authorList>
    </citation>
    <scope>NUCLEOTIDE SEQUENCE [LARGE SCALE GENOMIC DNA]</scope>
    <source>
        <strain evidence="5">LMG 23360</strain>
    </source>
</reference>
<dbReference type="STRING" id="642227.HA49_06345"/>
<dbReference type="Proteomes" id="UP000029577">
    <property type="component" value="Unassembled WGS sequence"/>
</dbReference>
<comment type="caution">
    <text evidence="5">The sequence shown here is derived from an EMBL/GenBank/DDBJ whole genome shotgun (WGS) entry which is preliminary data.</text>
</comment>
<dbReference type="Pfam" id="PF01638">
    <property type="entry name" value="HxlR"/>
    <property type="match status" value="1"/>
</dbReference>
<protein>
    <submittedName>
        <fullName evidence="5">Transcriptional regulator</fullName>
    </submittedName>
</protein>
<dbReference type="SUPFAM" id="SSF46785">
    <property type="entry name" value="Winged helix' DNA-binding domain"/>
    <property type="match status" value="1"/>
</dbReference>
<dbReference type="InterPro" id="IPR002577">
    <property type="entry name" value="HTH_HxlR"/>
</dbReference>
<evidence type="ECO:0000259" key="4">
    <source>
        <dbReference type="PROSITE" id="PS51118"/>
    </source>
</evidence>
<keyword evidence="3" id="KW-0804">Transcription</keyword>
<dbReference type="OrthoDB" id="9807069at2"/>
<dbReference type="eggNOG" id="COG1733">
    <property type="taxonomic scope" value="Bacteria"/>
</dbReference>
<dbReference type="PANTHER" id="PTHR33204:SF37">
    <property type="entry name" value="HTH-TYPE TRANSCRIPTIONAL REGULATOR YODB"/>
    <property type="match status" value="1"/>
</dbReference>
<feature type="domain" description="HTH hxlR-type" evidence="4">
    <location>
        <begin position="19"/>
        <end position="117"/>
    </location>
</feature>
<evidence type="ECO:0000256" key="3">
    <source>
        <dbReference type="ARBA" id="ARBA00023163"/>
    </source>
</evidence>
<proteinExistence type="predicted"/>
<dbReference type="Gene3D" id="1.10.10.10">
    <property type="entry name" value="Winged helix-like DNA-binding domain superfamily/Winged helix DNA-binding domain"/>
    <property type="match status" value="1"/>
</dbReference>
<accession>A0A095TDV9</accession>
<sequence length="132" mass="15519">MSGNLHQKYIRGELLNVNCSSRHILKRLTGRWSVLVMLALKQDVLRFSELRRKIGGVSERMLSQTLRHMEQDGFIARKAYDVVPPHVEYWLTPLGHEAEQKLIGLADWLEDNVQRIQQNREEFEQRKESPEP</sequence>
<dbReference type="InterPro" id="IPR036388">
    <property type="entry name" value="WH-like_DNA-bd_sf"/>
</dbReference>
<dbReference type="InterPro" id="IPR036390">
    <property type="entry name" value="WH_DNA-bd_sf"/>
</dbReference>
<name>A0A095TDV9_9GAMM</name>
<dbReference type="AlphaFoldDB" id="A0A095TDV9"/>
<keyword evidence="1" id="KW-0805">Transcription regulation</keyword>
<evidence type="ECO:0000256" key="1">
    <source>
        <dbReference type="ARBA" id="ARBA00023015"/>
    </source>
</evidence>
<dbReference type="PROSITE" id="PS51118">
    <property type="entry name" value="HTH_HXLR"/>
    <property type="match status" value="1"/>
</dbReference>
<organism evidence="5 6">
    <name type="scientific">Tatumella morbirosei</name>
    <dbReference type="NCBI Taxonomy" id="642227"/>
    <lineage>
        <taxon>Bacteria</taxon>
        <taxon>Pseudomonadati</taxon>
        <taxon>Pseudomonadota</taxon>
        <taxon>Gammaproteobacteria</taxon>
        <taxon>Enterobacterales</taxon>
        <taxon>Erwiniaceae</taxon>
        <taxon>Tatumella</taxon>
    </lineage>
</organism>
<dbReference type="EMBL" id="JPKR02000004">
    <property type="protein sequence ID" value="KGD74902.1"/>
    <property type="molecule type" value="Genomic_DNA"/>
</dbReference>
<keyword evidence="2" id="KW-0238">DNA-binding</keyword>